<evidence type="ECO:0000256" key="2">
    <source>
        <dbReference type="SAM" id="Phobius"/>
    </source>
</evidence>
<keyword evidence="2" id="KW-0812">Transmembrane</keyword>
<keyword evidence="4" id="KW-1185">Reference proteome</keyword>
<dbReference type="eggNOG" id="ENOG50330Z5">
    <property type="taxonomic scope" value="Bacteria"/>
</dbReference>
<accession>F1TAM6</accession>
<organism evidence="3 4">
    <name type="scientific">Ruminiclostridium papyrosolvens DSM 2782</name>
    <dbReference type="NCBI Taxonomy" id="588581"/>
    <lineage>
        <taxon>Bacteria</taxon>
        <taxon>Bacillati</taxon>
        <taxon>Bacillota</taxon>
        <taxon>Clostridia</taxon>
        <taxon>Eubacteriales</taxon>
        <taxon>Oscillospiraceae</taxon>
        <taxon>Ruminiclostridium</taxon>
    </lineage>
</organism>
<dbReference type="OrthoDB" id="1634070at2"/>
<dbReference type="RefSeq" id="WP_004617692.1">
    <property type="nucleotide sequence ID" value="NZ_ACXX02000003.1"/>
</dbReference>
<proteinExistence type="predicted"/>
<evidence type="ECO:0000313" key="3">
    <source>
        <dbReference type="EMBL" id="EGD48569.1"/>
    </source>
</evidence>
<protein>
    <submittedName>
        <fullName evidence="3">Stage III sporulation protein AG</fullName>
    </submittedName>
</protein>
<gene>
    <name evidence="3" type="ORF">Cpap_2991</name>
</gene>
<evidence type="ECO:0000256" key="1">
    <source>
        <dbReference type="SAM" id="MobiDB-lite"/>
    </source>
</evidence>
<dbReference type="Proteomes" id="UP000003860">
    <property type="component" value="Unassembled WGS sequence"/>
</dbReference>
<reference evidence="3" key="1">
    <citation type="submission" date="2009-07" db="EMBL/GenBank/DDBJ databases">
        <authorList>
            <consortium name="US DOE Joint Genome Institute (JGI-PGF)"/>
            <person name="Lucas S."/>
            <person name="Copeland A."/>
            <person name="Lapidus A."/>
            <person name="Glavina del Rio T."/>
            <person name="Tice H."/>
            <person name="Bruce D."/>
            <person name="Goodwin L."/>
            <person name="Pitluck S."/>
            <person name="Larimer F."/>
            <person name="Land M.L."/>
            <person name="Mouttaki H."/>
            <person name="He Z."/>
            <person name="Zhou J."/>
            <person name="Hemme C.L."/>
        </authorList>
    </citation>
    <scope>NUCLEOTIDE SEQUENCE</scope>
    <source>
        <strain evidence="3">DSM 2782</strain>
    </source>
</reference>
<feature type="compositionally biased region" description="Polar residues" evidence="1">
    <location>
        <begin position="112"/>
        <end position="121"/>
    </location>
</feature>
<dbReference type="AlphaFoldDB" id="F1TAM6"/>
<feature type="compositionally biased region" description="Basic and acidic residues" evidence="1">
    <location>
        <begin position="122"/>
        <end position="137"/>
    </location>
</feature>
<evidence type="ECO:0000313" key="4">
    <source>
        <dbReference type="Proteomes" id="UP000003860"/>
    </source>
</evidence>
<comment type="caution">
    <text evidence="3">The sequence shown here is derived from an EMBL/GenBank/DDBJ whole genome shotgun (WGS) entry which is preliminary data.</text>
</comment>
<feature type="transmembrane region" description="Helical" evidence="2">
    <location>
        <begin position="23"/>
        <end position="45"/>
    </location>
</feature>
<keyword evidence="2" id="KW-1133">Transmembrane helix</keyword>
<feature type="region of interest" description="Disordered" evidence="1">
    <location>
        <begin position="112"/>
        <end position="137"/>
    </location>
</feature>
<keyword evidence="2" id="KW-0472">Membrane</keyword>
<feature type="region of interest" description="Disordered" evidence="1">
    <location>
        <begin position="51"/>
        <end position="77"/>
    </location>
</feature>
<sequence length="206" mass="22476">MYKFSKLITELKNKITADGSKKVIQNTVIIAIIGIILLIAGSVFFQETAKKSEKVTPQPKNGTEAVETLSQKEGETKDKLEKSLESILSQIKGAGKVSVMVTFYSGNESVPAYNTKNSTSDTQEKDKEGGTRSVKQSDKENNIIFEESDGVKKPYITKEMLPKVKGVVIVADGAGDAEVRSSLANATEALFEVASHKIQVFERNKN</sequence>
<dbReference type="STRING" id="588581.Cpap_2991"/>
<dbReference type="EMBL" id="ACXX02000003">
    <property type="protein sequence ID" value="EGD48569.1"/>
    <property type="molecule type" value="Genomic_DNA"/>
</dbReference>
<name>F1TAM6_9FIRM</name>
<reference evidence="3" key="2">
    <citation type="submission" date="2011-01" db="EMBL/GenBank/DDBJ databases">
        <title>The Non-contiguous Finished genome of Clostridium papyrosolvens.</title>
        <authorList>
            <person name="Lucas S."/>
            <person name="Copeland A."/>
            <person name="Lapidus A."/>
            <person name="Cheng J.-F."/>
            <person name="Goodwin L."/>
            <person name="Pitluck S."/>
            <person name="Misra M."/>
            <person name="Chertkov O."/>
            <person name="Detter J.C."/>
            <person name="Han C."/>
            <person name="Tapia R."/>
            <person name="Land M."/>
            <person name="Hauser L."/>
            <person name="Kyrpides N."/>
            <person name="Ivanova N."/>
            <person name="Pagani I."/>
            <person name="Mouttaki H."/>
            <person name="He Z."/>
            <person name="Zhou J."/>
            <person name="Hemme C.L."/>
            <person name="Woyke T."/>
        </authorList>
    </citation>
    <scope>NUCLEOTIDE SEQUENCE [LARGE SCALE GENOMIC DNA]</scope>
    <source>
        <strain evidence="3">DSM 2782</strain>
    </source>
</reference>